<dbReference type="PANTHER" id="PTHR15629:SF8">
    <property type="entry name" value="DUF500 DOMAIN PROTEIN (AFU_ORTHOLOGUE AFUA_5G07310)"/>
    <property type="match status" value="1"/>
</dbReference>
<evidence type="ECO:0000313" key="2">
    <source>
        <dbReference type="EMBL" id="VUC30482.1"/>
    </source>
</evidence>
<accession>A0ABY6UI91</accession>
<dbReference type="EMBL" id="CABFNS010000820">
    <property type="protein sequence ID" value="VUC30482.1"/>
    <property type="molecule type" value="Genomic_DNA"/>
</dbReference>
<evidence type="ECO:0000259" key="1">
    <source>
        <dbReference type="Pfam" id="PF04366"/>
    </source>
</evidence>
<organism evidence="2 3">
    <name type="scientific">Bionectria ochroleuca</name>
    <name type="common">Gliocladium roseum</name>
    <dbReference type="NCBI Taxonomy" id="29856"/>
    <lineage>
        <taxon>Eukaryota</taxon>
        <taxon>Fungi</taxon>
        <taxon>Dikarya</taxon>
        <taxon>Ascomycota</taxon>
        <taxon>Pezizomycotina</taxon>
        <taxon>Sordariomycetes</taxon>
        <taxon>Hypocreomycetidae</taxon>
        <taxon>Hypocreales</taxon>
        <taxon>Bionectriaceae</taxon>
        <taxon>Clonostachys</taxon>
    </lineage>
</organism>
<protein>
    <recommendedName>
        <fullName evidence="1">Ysc84 actin-binding domain-containing protein</fullName>
    </recommendedName>
</protein>
<dbReference type="CDD" id="cd11524">
    <property type="entry name" value="SYLF"/>
    <property type="match status" value="1"/>
</dbReference>
<reference evidence="2 3" key="1">
    <citation type="submission" date="2019-06" db="EMBL/GenBank/DDBJ databases">
        <authorList>
            <person name="Broberg M."/>
        </authorList>
    </citation>
    <scope>NUCLEOTIDE SEQUENCE [LARGE SCALE GENOMIC DNA]</scope>
</reference>
<dbReference type="Pfam" id="PF04366">
    <property type="entry name" value="Ysc84"/>
    <property type="match status" value="1"/>
</dbReference>
<gene>
    <name evidence="2" type="ORF">CLO192961_LOCUS287464</name>
</gene>
<name>A0ABY6UI91_BIOOC</name>
<dbReference type="Proteomes" id="UP000766486">
    <property type="component" value="Unassembled WGS sequence"/>
</dbReference>
<dbReference type="InterPro" id="IPR007461">
    <property type="entry name" value="Ysc84_actin-binding"/>
</dbReference>
<comment type="caution">
    <text evidence="2">The sequence shown here is derived from an EMBL/GenBank/DDBJ whole genome shotgun (WGS) entry which is preliminary data.</text>
</comment>
<sequence>MELESSHSTELADHCSSALQILQDFFNDGDGVSKKDLAESHGLAIFDVKGISAGTAVARGSGLVMAHHGKGGWSLPSSISLKYIGAGPSFGTNLYSSVRVLDKQEFDRCFIEQKWEYGMQLVAAAGPLGANIEVKGQSLIQQPTRSKGAYVGVTFGGTHFEENKDVNAKFYGQEVTAREILTGKIDVPETCKNNVRGLWDFLLLLENDM</sequence>
<dbReference type="PANTHER" id="PTHR15629">
    <property type="entry name" value="SH3YL1 PROTEIN"/>
    <property type="match status" value="1"/>
</dbReference>
<evidence type="ECO:0000313" key="3">
    <source>
        <dbReference type="Proteomes" id="UP000766486"/>
    </source>
</evidence>
<feature type="domain" description="Ysc84 actin-binding" evidence="1">
    <location>
        <begin position="84"/>
        <end position="192"/>
    </location>
</feature>
<proteinExistence type="predicted"/>
<dbReference type="InterPro" id="IPR051702">
    <property type="entry name" value="SH3_domain_YSC84-like"/>
</dbReference>
<keyword evidence="3" id="KW-1185">Reference proteome</keyword>